<keyword evidence="2 7" id="KW-0812">Transmembrane</keyword>
<evidence type="ECO:0000259" key="9">
    <source>
        <dbReference type="PROSITE" id="PS50929"/>
    </source>
</evidence>
<evidence type="ECO:0000256" key="3">
    <source>
        <dbReference type="ARBA" id="ARBA00022741"/>
    </source>
</evidence>
<dbReference type="PROSITE" id="PS50929">
    <property type="entry name" value="ABC_TM1F"/>
    <property type="match status" value="1"/>
</dbReference>
<dbReference type="Proteomes" id="UP001425155">
    <property type="component" value="Unassembled WGS sequence"/>
</dbReference>
<keyword evidence="4" id="KW-0067">ATP-binding</keyword>
<protein>
    <submittedName>
        <fullName evidence="10">Thiol reductant ABC exporter subunit CydC</fullName>
    </submittedName>
</protein>
<feature type="domain" description="ABC transporter" evidence="8">
    <location>
        <begin position="343"/>
        <end position="557"/>
    </location>
</feature>
<dbReference type="InterPro" id="IPR017871">
    <property type="entry name" value="ABC_transporter-like_CS"/>
</dbReference>
<dbReference type="InterPro" id="IPR014223">
    <property type="entry name" value="ABC_CydC/D"/>
</dbReference>
<dbReference type="SUPFAM" id="SSF52540">
    <property type="entry name" value="P-loop containing nucleoside triphosphate hydrolases"/>
    <property type="match status" value="1"/>
</dbReference>
<feature type="transmembrane region" description="Helical" evidence="7">
    <location>
        <begin position="21"/>
        <end position="47"/>
    </location>
</feature>
<comment type="caution">
    <text evidence="10">The sequence shown here is derived from an EMBL/GenBank/DDBJ whole genome shotgun (WGS) entry which is preliminary data.</text>
</comment>
<gene>
    <name evidence="10" type="primary">cydC</name>
    <name evidence="10" type="ORF">WJX64_04050</name>
</gene>
<keyword evidence="11" id="KW-1185">Reference proteome</keyword>
<dbReference type="SMART" id="SM00382">
    <property type="entry name" value="AAA"/>
    <property type="match status" value="1"/>
</dbReference>
<comment type="subcellular location">
    <subcellularLocation>
        <location evidence="1">Cell membrane</location>
        <topology evidence="1">Multi-pass membrane protein</topology>
    </subcellularLocation>
</comment>
<sequence length="557" mass="57572">MSERTATRTVLRLAQPPARRFVPGVLVGALGAGSAVALLACSAWLIVRAAEQPSIVYISLAVVGVRAFAIARGAFRYLERLVTHDAALRQLTRLRVELLERLVPLAPDGMHAIGRGDLLTRFSRDVDELQNLPLRVLQPALVAGVTALGSVVFLWFLSPTAAIALAGCLAVAFIAGTLLHATVSARADAAIAPRRGAVSAALVDLLSSLEALIAYGAVDAGLNRVSAADVALRRAETRAAIGAGLSSGVVSLAAGAATLAGILIAVPALRSGTLDGPELAVIVLVPLAVFEVCAMLPAAVGAWRSVRASAERVASAVPDVVPAALALDVADARPLAPGADSTLALRGLTARWPDGSGALGPLDLVVRPGERLLVRGESGAGKTTLAHTLVRLLDYGGSFSVGGAEARELQQDGIRTLIGLCEQQPWIFDSTLRDNLVFARETATDAELIAVLVRVGLADWATSRAGLDTALGEHGSRVSGGQAQRIALARALLADFPVLVLDEPTANVDADRADEVLRDLLAAASSDGRTVILISHGDVPADLVDRTVTLVDGRIPA</sequence>
<dbReference type="PROSITE" id="PS00211">
    <property type="entry name" value="ABC_TRANSPORTER_1"/>
    <property type="match status" value="1"/>
</dbReference>
<organism evidence="10 11">
    <name type="scientific">Leifsonia stereocauli</name>
    <dbReference type="NCBI Taxonomy" id="3134136"/>
    <lineage>
        <taxon>Bacteria</taxon>
        <taxon>Bacillati</taxon>
        <taxon>Actinomycetota</taxon>
        <taxon>Actinomycetes</taxon>
        <taxon>Micrococcales</taxon>
        <taxon>Microbacteriaceae</taxon>
        <taxon>Leifsonia</taxon>
    </lineage>
</organism>
<dbReference type="NCBIfam" id="TIGR02868">
    <property type="entry name" value="CydC"/>
    <property type="match status" value="1"/>
</dbReference>
<keyword evidence="6 7" id="KW-0472">Membrane</keyword>
<evidence type="ECO:0000256" key="2">
    <source>
        <dbReference type="ARBA" id="ARBA00022692"/>
    </source>
</evidence>
<dbReference type="Gene3D" id="3.40.50.300">
    <property type="entry name" value="P-loop containing nucleotide triphosphate hydrolases"/>
    <property type="match status" value="1"/>
</dbReference>
<proteinExistence type="predicted"/>
<feature type="transmembrane region" description="Helical" evidence="7">
    <location>
        <begin position="140"/>
        <end position="157"/>
    </location>
</feature>
<dbReference type="Pfam" id="PF00664">
    <property type="entry name" value="ABC_membrane"/>
    <property type="match status" value="1"/>
</dbReference>
<dbReference type="InterPro" id="IPR011527">
    <property type="entry name" value="ABC1_TM_dom"/>
</dbReference>
<keyword evidence="5 7" id="KW-1133">Transmembrane helix</keyword>
<accession>A0ABU9W151</accession>
<name>A0ABU9W151_9MICO</name>
<feature type="transmembrane region" description="Helical" evidence="7">
    <location>
        <begin position="163"/>
        <end position="185"/>
    </location>
</feature>
<evidence type="ECO:0000313" key="11">
    <source>
        <dbReference type="Proteomes" id="UP001425155"/>
    </source>
</evidence>
<dbReference type="InterPro" id="IPR003439">
    <property type="entry name" value="ABC_transporter-like_ATP-bd"/>
</dbReference>
<evidence type="ECO:0000256" key="5">
    <source>
        <dbReference type="ARBA" id="ARBA00022989"/>
    </source>
</evidence>
<dbReference type="PROSITE" id="PS50893">
    <property type="entry name" value="ABC_TRANSPORTER_2"/>
    <property type="match status" value="1"/>
</dbReference>
<evidence type="ECO:0000256" key="4">
    <source>
        <dbReference type="ARBA" id="ARBA00022840"/>
    </source>
</evidence>
<reference evidence="10 11" key="1">
    <citation type="submission" date="2024-03" db="EMBL/GenBank/DDBJ databases">
        <title>YIM 134122 draft genome.</title>
        <authorList>
            <person name="Zuo S."/>
            <person name="Xiong L."/>
        </authorList>
    </citation>
    <scope>NUCLEOTIDE SEQUENCE [LARGE SCALE GENOMIC DNA]</scope>
    <source>
        <strain evidence="10 11">YIM 134122</strain>
    </source>
</reference>
<dbReference type="InterPro" id="IPR039421">
    <property type="entry name" value="Type_1_exporter"/>
</dbReference>
<evidence type="ECO:0000259" key="8">
    <source>
        <dbReference type="PROSITE" id="PS50893"/>
    </source>
</evidence>
<evidence type="ECO:0000256" key="6">
    <source>
        <dbReference type="ARBA" id="ARBA00023136"/>
    </source>
</evidence>
<dbReference type="PANTHER" id="PTHR24221:SF654">
    <property type="entry name" value="ATP-BINDING CASSETTE SUB-FAMILY B MEMBER 6"/>
    <property type="match status" value="1"/>
</dbReference>
<dbReference type="InterPro" id="IPR027417">
    <property type="entry name" value="P-loop_NTPase"/>
</dbReference>
<dbReference type="PROSITE" id="PS00675">
    <property type="entry name" value="SIGMA54_INTERACT_1"/>
    <property type="match status" value="1"/>
</dbReference>
<dbReference type="CDD" id="cd03228">
    <property type="entry name" value="ABCC_MRP_Like"/>
    <property type="match status" value="1"/>
</dbReference>
<evidence type="ECO:0000313" key="10">
    <source>
        <dbReference type="EMBL" id="MEN1945710.1"/>
    </source>
</evidence>
<evidence type="ECO:0000256" key="7">
    <source>
        <dbReference type="SAM" id="Phobius"/>
    </source>
</evidence>
<feature type="transmembrane region" description="Helical" evidence="7">
    <location>
        <begin position="279"/>
        <end position="303"/>
    </location>
</feature>
<keyword evidence="3" id="KW-0547">Nucleotide-binding</keyword>
<dbReference type="Gene3D" id="1.20.1560.10">
    <property type="entry name" value="ABC transporter type 1, transmembrane domain"/>
    <property type="match status" value="1"/>
</dbReference>
<evidence type="ECO:0000256" key="1">
    <source>
        <dbReference type="ARBA" id="ARBA00004651"/>
    </source>
</evidence>
<dbReference type="Pfam" id="PF00005">
    <property type="entry name" value="ABC_tran"/>
    <property type="match status" value="1"/>
</dbReference>
<dbReference type="PANTHER" id="PTHR24221">
    <property type="entry name" value="ATP-BINDING CASSETTE SUB-FAMILY B"/>
    <property type="match status" value="1"/>
</dbReference>
<dbReference type="EMBL" id="JBCLVG010000001">
    <property type="protein sequence ID" value="MEN1945710.1"/>
    <property type="molecule type" value="Genomic_DNA"/>
</dbReference>
<dbReference type="SUPFAM" id="SSF90123">
    <property type="entry name" value="ABC transporter transmembrane region"/>
    <property type="match status" value="1"/>
</dbReference>
<feature type="domain" description="ABC transmembrane type-1" evidence="9">
    <location>
        <begin position="24"/>
        <end position="305"/>
    </location>
</feature>
<dbReference type="InterPro" id="IPR036640">
    <property type="entry name" value="ABC1_TM_sf"/>
</dbReference>
<dbReference type="RefSeq" id="WP_342112076.1">
    <property type="nucleotide sequence ID" value="NZ_JBCAUN010000001.1"/>
</dbReference>
<dbReference type="InterPro" id="IPR003593">
    <property type="entry name" value="AAA+_ATPase"/>
</dbReference>
<feature type="transmembrane region" description="Helical" evidence="7">
    <location>
        <begin position="53"/>
        <end position="71"/>
    </location>
</feature>
<dbReference type="InterPro" id="IPR025662">
    <property type="entry name" value="Sigma_54_int_dom_ATP-bd_1"/>
</dbReference>
<feature type="transmembrane region" description="Helical" evidence="7">
    <location>
        <begin position="238"/>
        <end position="267"/>
    </location>
</feature>